<protein>
    <recommendedName>
        <fullName evidence="1">Protein kinase domain-containing protein</fullName>
    </recommendedName>
</protein>
<accession>A0A8S1FEG1</accession>
<evidence type="ECO:0000313" key="3">
    <source>
        <dbReference type="Proteomes" id="UP000494206"/>
    </source>
</evidence>
<dbReference type="InterPro" id="IPR011009">
    <property type="entry name" value="Kinase-like_dom_sf"/>
</dbReference>
<organism evidence="2 3">
    <name type="scientific">Caenorhabditis bovis</name>
    <dbReference type="NCBI Taxonomy" id="2654633"/>
    <lineage>
        <taxon>Eukaryota</taxon>
        <taxon>Metazoa</taxon>
        <taxon>Ecdysozoa</taxon>
        <taxon>Nematoda</taxon>
        <taxon>Chromadorea</taxon>
        <taxon>Rhabditida</taxon>
        <taxon>Rhabditina</taxon>
        <taxon>Rhabditomorpha</taxon>
        <taxon>Rhabditoidea</taxon>
        <taxon>Rhabditidae</taxon>
        <taxon>Peloderinae</taxon>
        <taxon>Caenorhabditis</taxon>
    </lineage>
</organism>
<comment type="caution">
    <text evidence="2">The sequence shown here is derived from an EMBL/GenBank/DDBJ whole genome shotgun (WGS) entry which is preliminary data.</text>
</comment>
<keyword evidence="3" id="KW-1185">Reference proteome</keyword>
<evidence type="ECO:0000313" key="2">
    <source>
        <dbReference type="EMBL" id="CAB3411130.1"/>
    </source>
</evidence>
<dbReference type="Proteomes" id="UP000494206">
    <property type="component" value="Unassembled WGS sequence"/>
</dbReference>
<dbReference type="SUPFAM" id="SSF56112">
    <property type="entry name" value="Protein kinase-like (PK-like)"/>
    <property type="match status" value="1"/>
</dbReference>
<gene>
    <name evidence="2" type="ORF">CBOVIS_LOCUS12555</name>
</gene>
<reference evidence="2 3" key="1">
    <citation type="submission" date="2020-04" db="EMBL/GenBank/DDBJ databases">
        <authorList>
            <person name="Laetsch R D."/>
            <person name="Stevens L."/>
            <person name="Kumar S."/>
            <person name="Blaxter L. M."/>
        </authorList>
    </citation>
    <scope>NUCLEOTIDE SEQUENCE [LARGE SCALE GENOMIC DNA]</scope>
</reference>
<sequence>MEVNAGKREESINASSTIDLKPDTELGEFRVVRFIAKGSYGAVYEARNSHGDAFALKIEDRNAKTRNLKMEIVVLRELQKLNSPYFCKLFLVASCKSKSINLMVFSLLNKTLTDIRQSLPNRKFPISCALSISEECLSAIQLLHGVGYLHRDIKPTNFCAALQSRQIVLIDFGMCRKFLDSSGNLRHPRWHTQFRGTLRFASVGVHEDRESCRRDDLESWFYVVVEMIVGTLPWFTMEDNAAIYMCKKKARTAGLNEFLSGCPKELLHIIMYIDSIAYYDTPDYPVIRSLLREASSKERNNSQDWDSIDNALK</sequence>
<dbReference type="GO" id="GO:0004672">
    <property type="term" value="F:protein kinase activity"/>
    <property type="evidence" value="ECO:0007669"/>
    <property type="project" value="InterPro"/>
</dbReference>
<dbReference type="SMART" id="SM00220">
    <property type="entry name" value="S_TKc"/>
    <property type="match status" value="1"/>
</dbReference>
<evidence type="ECO:0000259" key="1">
    <source>
        <dbReference type="PROSITE" id="PS50011"/>
    </source>
</evidence>
<dbReference type="InterPro" id="IPR000719">
    <property type="entry name" value="Prot_kinase_dom"/>
</dbReference>
<proteinExistence type="predicted"/>
<name>A0A8S1FEG1_9PELO</name>
<dbReference type="EMBL" id="CADEPM010000012">
    <property type="protein sequence ID" value="CAB3411130.1"/>
    <property type="molecule type" value="Genomic_DNA"/>
</dbReference>
<dbReference type="GO" id="GO:0005524">
    <property type="term" value="F:ATP binding"/>
    <property type="evidence" value="ECO:0007669"/>
    <property type="project" value="InterPro"/>
</dbReference>
<dbReference type="PANTHER" id="PTHR11909">
    <property type="entry name" value="CASEIN KINASE-RELATED"/>
    <property type="match status" value="1"/>
</dbReference>
<dbReference type="InterPro" id="IPR050235">
    <property type="entry name" value="CK1_Ser-Thr_kinase"/>
</dbReference>
<feature type="domain" description="Protein kinase" evidence="1">
    <location>
        <begin position="29"/>
        <end position="313"/>
    </location>
</feature>
<dbReference type="OrthoDB" id="5979581at2759"/>
<dbReference type="AlphaFoldDB" id="A0A8S1FEG1"/>
<dbReference type="PROSITE" id="PS50011">
    <property type="entry name" value="PROTEIN_KINASE_DOM"/>
    <property type="match status" value="1"/>
</dbReference>
<dbReference type="Pfam" id="PF00069">
    <property type="entry name" value="Pkinase"/>
    <property type="match status" value="1"/>
</dbReference>
<dbReference type="Gene3D" id="1.10.510.10">
    <property type="entry name" value="Transferase(Phosphotransferase) domain 1"/>
    <property type="match status" value="1"/>
</dbReference>